<feature type="transmembrane region" description="Helical" evidence="6">
    <location>
        <begin position="13"/>
        <end position="34"/>
    </location>
</feature>
<dbReference type="InterPro" id="IPR005496">
    <property type="entry name" value="Integral_membrane_TerC"/>
</dbReference>
<feature type="transmembrane region" description="Helical" evidence="6">
    <location>
        <begin position="111"/>
        <end position="133"/>
    </location>
</feature>
<feature type="transmembrane region" description="Helical" evidence="6">
    <location>
        <begin position="291"/>
        <end position="311"/>
    </location>
</feature>
<feature type="transmembrane region" description="Helical" evidence="6">
    <location>
        <begin position="85"/>
        <end position="104"/>
    </location>
</feature>
<keyword evidence="5 6" id="KW-0472">Membrane</keyword>
<dbReference type="GO" id="GO:0016020">
    <property type="term" value="C:membrane"/>
    <property type="evidence" value="ECO:0007669"/>
    <property type="project" value="UniProtKB-SubCell"/>
</dbReference>
<comment type="caution">
    <text evidence="7">The sequence shown here is derived from an EMBL/GenBank/DDBJ whole genome shotgun (WGS) entry which is preliminary data.</text>
</comment>
<proteinExistence type="inferred from homology"/>
<keyword evidence="3 6" id="KW-0812">Transmembrane</keyword>
<feature type="transmembrane region" description="Helical" evidence="6">
    <location>
        <begin position="139"/>
        <end position="157"/>
    </location>
</feature>
<protein>
    <submittedName>
        <fullName evidence="7">TerC family protein</fullName>
    </submittedName>
</protein>
<evidence type="ECO:0000256" key="6">
    <source>
        <dbReference type="SAM" id="Phobius"/>
    </source>
</evidence>
<evidence type="ECO:0000256" key="2">
    <source>
        <dbReference type="ARBA" id="ARBA00007511"/>
    </source>
</evidence>
<name>A0A4R0PFM8_9HYPH</name>
<dbReference type="InterPro" id="IPR022369">
    <property type="entry name" value="Integral_membrane_TerC_rswitch"/>
</dbReference>
<evidence type="ECO:0000313" key="8">
    <source>
        <dbReference type="Proteomes" id="UP000291301"/>
    </source>
</evidence>
<evidence type="ECO:0000256" key="4">
    <source>
        <dbReference type="ARBA" id="ARBA00022989"/>
    </source>
</evidence>
<accession>A0A4R0PFM8</accession>
<keyword evidence="4 6" id="KW-1133">Transmembrane helix</keyword>
<evidence type="ECO:0000256" key="1">
    <source>
        <dbReference type="ARBA" id="ARBA00004141"/>
    </source>
</evidence>
<dbReference type="OrthoDB" id="9783692at2"/>
<keyword evidence="8" id="KW-1185">Reference proteome</keyword>
<evidence type="ECO:0000256" key="3">
    <source>
        <dbReference type="ARBA" id="ARBA00022692"/>
    </source>
</evidence>
<gene>
    <name evidence="7" type="ORF">E0D97_06635</name>
</gene>
<dbReference type="EMBL" id="SJST01000002">
    <property type="protein sequence ID" value="TCD15215.1"/>
    <property type="molecule type" value="Genomic_DNA"/>
</dbReference>
<dbReference type="AlphaFoldDB" id="A0A4R0PFM8"/>
<dbReference type="Pfam" id="PF03741">
    <property type="entry name" value="TerC"/>
    <property type="match status" value="1"/>
</dbReference>
<feature type="transmembrane region" description="Helical" evidence="6">
    <location>
        <begin position="238"/>
        <end position="257"/>
    </location>
</feature>
<sequence length="333" mass="36843">MTLLLTEVMGEPVWMWGVFLTLVISLLAFDLGVLHRRPHEIGAREGLLLSAFYVGLGLLFSLWIWKMLGSQAAMLYLTGFVVEKSLAMDNVFVIAVIFSYFAIPREYQHKVLIYGILGVIVLRGLMIGAGTAVVSNFEWVLYLFAAFLVFTGVKMLVAGETEYDVAANPVLRWLRKWLPLTPDLHGHRFFVRSGAYVVATPLLMTLLMVEIADVIFAVDSIPAIFSITTDPYLVYTSNIFAILGLRALYFVLVVMIARFVYLKYALALVLVFIGSKIFLADLFGWEKFPSALSLSITMALLLGGLFLSLMATRPGRAAAGSVSAPAAHQRENA</sequence>
<comment type="similarity">
    <text evidence="2">Belongs to the TerC family.</text>
</comment>
<dbReference type="NCBIfam" id="TIGR03718">
    <property type="entry name" value="R_switched_Alx"/>
    <property type="match status" value="1"/>
</dbReference>
<feature type="transmembrane region" description="Helical" evidence="6">
    <location>
        <begin position="195"/>
        <end position="218"/>
    </location>
</feature>
<organism evidence="7 8">
    <name type="scientific">Oricola cellulosilytica</name>
    <dbReference type="NCBI Taxonomy" id="1429082"/>
    <lineage>
        <taxon>Bacteria</taxon>
        <taxon>Pseudomonadati</taxon>
        <taxon>Pseudomonadota</taxon>
        <taxon>Alphaproteobacteria</taxon>
        <taxon>Hyphomicrobiales</taxon>
        <taxon>Ahrensiaceae</taxon>
        <taxon>Oricola</taxon>
    </lineage>
</organism>
<dbReference type="PANTHER" id="PTHR30238:SF0">
    <property type="entry name" value="THYLAKOID MEMBRANE PROTEIN TERC, CHLOROPLASTIC"/>
    <property type="match status" value="1"/>
</dbReference>
<comment type="subcellular location">
    <subcellularLocation>
        <location evidence="1">Membrane</location>
        <topology evidence="1">Multi-pass membrane protein</topology>
    </subcellularLocation>
</comment>
<dbReference type="RefSeq" id="WP_131567047.1">
    <property type="nucleotide sequence ID" value="NZ_JAINFK010000004.1"/>
</dbReference>
<dbReference type="PANTHER" id="PTHR30238">
    <property type="entry name" value="MEMBRANE BOUND PREDICTED REDOX MODULATOR"/>
    <property type="match status" value="1"/>
</dbReference>
<feature type="transmembrane region" description="Helical" evidence="6">
    <location>
        <begin position="264"/>
        <end position="285"/>
    </location>
</feature>
<reference evidence="7 8" key="1">
    <citation type="journal article" date="2015" name="Antonie Van Leeuwenhoek">
        <title>Oricola cellulosilytica gen. nov., sp. nov., a cellulose-degrading bacterium of the family Phyllobacteriaceae isolated from surface seashore water, and emended descriptions of Mesorhizobium loti and Phyllobacterium myrsinacearum.</title>
        <authorList>
            <person name="Hameed A."/>
            <person name="Shahina M."/>
            <person name="Lai W.A."/>
            <person name="Lin S.Y."/>
            <person name="Young L.S."/>
            <person name="Liu Y.C."/>
            <person name="Hsu Y.H."/>
            <person name="Young C.C."/>
        </authorList>
    </citation>
    <scope>NUCLEOTIDE SEQUENCE [LARGE SCALE GENOMIC DNA]</scope>
    <source>
        <strain evidence="7 8">KCTC 52183</strain>
    </source>
</reference>
<feature type="transmembrane region" description="Helical" evidence="6">
    <location>
        <begin position="46"/>
        <end position="65"/>
    </location>
</feature>
<evidence type="ECO:0000256" key="5">
    <source>
        <dbReference type="ARBA" id="ARBA00023136"/>
    </source>
</evidence>
<dbReference type="Proteomes" id="UP000291301">
    <property type="component" value="Unassembled WGS sequence"/>
</dbReference>
<evidence type="ECO:0000313" key="7">
    <source>
        <dbReference type="EMBL" id="TCD15215.1"/>
    </source>
</evidence>